<evidence type="ECO:0000256" key="7">
    <source>
        <dbReference type="ARBA" id="ARBA00023136"/>
    </source>
</evidence>
<evidence type="ECO:0000256" key="5">
    <source>
        <dbReference type="ARBA" id="ARBA00022837"/>
    </source>
</evidence>
<keyword evidence="3" id="KW-0813">Transport</keyword>
<evidence type="ECO:0000256" key="8">
    <source>
        <dbReference type="SAM" id="MobiDB-lite"/>
    </source>
</evidence>
<evidence type="ECO:0000256" key="6">
    <source>
        <dbReference type="ARBA" id="ARBA00022989"/>
    </source>
</evidence>
<dbReference type="Proteomes" id="UP000789595">
    <property type="component" value="Unassembled WGS sequence"/>
</dbReference>
<dbReference type="PANTHER" id="PTHR10846">
    <property type="entry name" value="SODIUM/POTASSIUM/CALCIUM EXCHANGER"/>
    <property type="match status" value="1"/>
</dbReference>
<evidence type="ECO:0000313" key="11">
    <source>
        <dbReference type="EMBL" id="CAH0372744.1"/>
    </source>
</evidence>
<gene>
    <name evidence="11" type="ORF">PECAL_3P27710</name>
</gene>
<protein>
    <recommendedName>
        <fullName evidence="10">EF-hand domain-containing protein</fullName>
    </recommendedName>
</protein>
<dbReference type="GO" id="GO:0005886">
    <property type="term" value="C:plasma membrane"/>
    <property type="evidence" value="ECO:0007669"/>
    <property type="project" value="TreeGrafter"/>
</dbReference>
<feature type="region of interest" description="Disordered" evidence="8">
    <location>
        <begin position="247"/>
        <end position="295"/>
    </location>
</feature>
<evidence type="ECO:0000259" key="10">
    <source>
        <dbReference type="PROSITE" id="PS50222"/>
    </source>
</evidence>
<feature type="compositionally biased region" description="Basic and acidic residues" evidence="8">
    <location>
        <begin position="259"/>
        <end position="272"/>
    </location>
</feature>
<feature type="transmembrane region" description="Helical" evidence="9">
    <location>
        <begin position="684"/>
        <end position="702"/>
    </location>
</feature>
<proteinExistence type="inferred from homology"/>
<dbReference type="InterPro" id="IPR011992">
    <property type="entry name" value="EF-hand-dom_pair"/>
</dbReference>
<evidence type="ECO:0000256" key="1">
    <source>
        <dbReference type="ARBA" id="ARBA00004141"/>
    </source>
</evidence>
<dbReference type="InterPro" id="IPR002048">
    <property type="entry name" value="EF_hand_dom"/>
</dbReference>
<dbReference type="EMBL" id="CAKKNE010000003">
    <property type="protein sequence ID" value="CAH0372744.1"/>
    <property type="molecule type" value="Genomic_DNA"/>
</dbReference>
<dbReference type="OrthoDB" id="2127281at2759"/>
<dbReference type="AlphaFoldDB" id="A0A8J2WYK8"/>
<dbReference type="GO" id="GO:0006874">
    <property type="term" value="P:intracellular calcium ion homeostasis"/>
    <property type="evidence" value="ECO:0007669"/>
    <property type="project" value="TreeGrafter"/>
</dbReference>
<feature type="non-terminal residue" evidence="11">
    <location>
        <position position="1"/>
    </location>
</feature>
<dbReference type="Gene3D" id="1.20.1420.30">
    <property type="entry name" value="NCX, central ion-binding region"/>
    <property type="match status" value="1"/>
</dbReference>
<dbReference type="Pfam" id="PF01699">
    <property type="entry name" value="Na_Ca_ex"/>
    <property type="match status" value="2"/>
</dbReference>
<dbReference type="InterPro" id="IPR004837">
    <property type="entry name" value="NaCa_Exmemb"/>
</dbReference>
<dbReference type="GO" id="GO:0008273">
    <property type="term" value="F:calcium, potassium:sodium antiporter activity"/>
    <property type="evidence" value="ECO:0007669"/>
    <property type="project" value="TreeGrafter"/>
</dbReference>
<dbReference type="InterPro" id="IPR018247">
    <property type="entry name" value="EF_Hand_1_Ca_BS"/>
</dbReference>
<dbReference type="SUPFAM" id="SSF47473">
    <property type="entry name" value="EF-hand"/>
    <property type="match status" value="1"/>
</dbReference>
<sequence>RAGAVVGRGGGERGGGRWRVAPARRRGLRGEARVGRHGRLHRRRAVPLPGHRDHLRRALRAGARGHRGEVGAQRRRGGRNAHGGRRVGAGARDVVRGHVQAVRRRLWDHRRQRGLQRALRHRHVRNLYASGARAAAADVVAAVPRLLLLLDNARHARRFFSVGGQGRDHVVGGAHPVRALLRLRRAPREHFTGRPRRVGGFVVVRGAGEREKGGSTEAIRQVSFMAVNERVERHVKTRWLGLAADDGAAAPAGTDDTDATTRERAEDVRPASDVEMDSSADSDRRRPRAPSRPANFRAGIGRLLMGQSADFLLQTGVVAVTQIAGDVDATFDQLDADQSGELDLDELGTLLGLLGDGEAVDPQRVDALRAEIDGDGTGTVRRDAFRVWYLASEQRLRAEARRLFDEFDTDRSGDVDLAECEAVLAALEARWGVHARCGSAVELLAQIAGPGADRATFDAFHAWYQTSIFYERAQAEAELQAEATKSMWRTTVENVRGFGDLDARERVVVLVCLPLNAVLGATVPDCTVPGNEKWCYATFLVSIAWIGAFAWLMVEGIEIIGRQIGVPVFIMALTFLAAGTRAPAPRTPLCVGVDLRSARRSVPDLLSSVVVARQGKGDMAVSSSIGSNIFDVAVGLPLPWLCYTIYFREPVKVAQASAVFISVGILLFMVLAVIFSIMASGWKMSRALGVGMFGLYLVYVGQEILRAALANRFGGC</sequence>
<dbReference type="SMART" id="SM00054">
    <property type="entry name" value="EFh"/>
    <property type="match status" value="2"/>
</dbReference>
<keyword evidence="7 9" id="KW-0472">Membrane</keyword>
<accession>A0A8J2WYK8</accession>
<evidence type="ECO:0000256" key="2">
    <source>
        <dbReference type="ARBA" id="ARBA00005364"/>
    </source>
</evidence>
<feature type="domain" description="EF-hand" evidence="10">
    <location>
        <begin position="322"/>
        <end position="357"/>
    </location>
</feature>
<dbReference type="GO" id="GO:0005509">
    <property type="term" value="F:calcium ion binding"/>
    <property type="evidence" value="ECO:0007669"/>
    <property type="project" value="InterPro"/>
</dbReference>
<feature type="transmembrane region" description="Helical" evidence="9">
    <location>
        <begin position="536"/>
        <end position="554"/>
    </location>
</feature>
<feature type="compositionally biased region" description="Basic residues" evidence="8">
    <location>
        <begin position="73"/>
        <end position="85"/>
    </location>
</feature>
<feature type="transmembrane region" description="Helical" evidence="9">
    <location>
        <begin position="566"/>
        <end position="584"/>
    </location>
</feature>
<evidence type="ECO:0000256" key="4">
    <source>
        <dbReference type="ARBA" id="ARBA00022692"/>
    </source>
</evidence>
<organism evidence="11 12">
    <name type="scientific">Pelagomonas calceolata</name>
    <dbReference type="NCBI Taxonomy" id="35677"/>
    <lineage>
        <taxon>Eukaryota</taxon>
        <taxon>Sar</taxon>
        <taxon>Stramenopiles</taxon>
        <taxon>Ochrophyta</taxon>
        <taxon>Pelagophyceae</taxon>
        <taxon>Pelagomonadales</taxon>
        <taxon>Pelagomonadaceae</taxon>
        <taxon>Pelagomonas</taxon>
    </lineage>
</organism>
<dbReference type="PROSITE" id="PS50222">
    <property type="entry name" value="EF_HAND_2"/>
    <property type="match status" value="2"/>
</dbReference>
<evidence type="ECO:0000313" key="12">
    <source>
        <dbReference type="Proteomes" id="UP000789595"/>
    </source>
</evidence>
<comment type="subcellular location">
    <subcellularLocation>
        <location evidence="1">Membrane</location>
        <topology evidence="1">Multi-pass membrane protein</topology>
    </subcellularLocation>
</comment>
<feature type="transmembrane region" description="Helical" evidence="9">
    <location>
        <begin position="658"/>
        <end position="678"/>
    </location>
</feature>
<evidence type="ECO:0000256" key="3">
    <source>
        <dbReference type="ARBA" id="ARBA00022449"/>
    </source>
</evidence>
<keyword evidence="5" id="KW-0106">Calcium</keyword>
<dbReference type="Gene3D" id="1.10.238.10">
    <property type="entry name" value="EF-hand"/>
    <property type="match status" value="1"/>
</dbReference>
<keyword evidence="3" id="KW-0050">Antiport</keyword>
<keyword evidence="12" id="KW-1185">Reference proteome</keyword>
<reference evidence="11" key="1">
    <citation type="submission" date="2021-11" db="EMBL/GenBank/DDBJ databases">
        <authorList>
            <consortium name="Genoscope - CEA"/>
            <person name="William W."/>
        </authorList>
    </citation>
    <scope>NUCLEOTIDE SEQUENCE</scope>
</reference>
<comment type="caution">
    <text evidence="11">The sequence shown here is derived from an EMBL/GenBank/DDBJ whole genome shotgun (WGS) entry which is preliminary data.</text>
</comment>
<feature type="transmembrane region" description="Helical" evidence="9">
    <location>
        <begin position="625"/>
        <end position="646"/>
    </location>
</feature>
<dbReference type="PROSITE" id="PS00018">
    <property type="entry name" value="EF_HAND_1"/>
    <property type="match status" value="1"/>
</dbReference>
<dbReference type="InterPro" id="IPR004481">
    <property type="entry name" value="K/Na/Ca-exchanger"/>
</dbReference>
<feature type="domain" description="EF-hand" evidence="10">
    <location>
        <begin position="395"/>
        <end position="430"/>
    </location>
</feature>
<dbReference type="Pfam" id="PF13202">
    <property type="entry name" value="EF-hand_5"/>
    <property type="match status" value="2"/>
</dbReference>
<name>A0A8J2WYK8_9STRA</name>
<keyword evidence="4 9" id="KW-0812">Transmembrane</keyword>
<evidence type="ECO:0000256" key="9">
    <source>
        <dbReference type="SAM" id="Phobius"/>
    </source>
</evidence>
<dbReference type="GO" id="GO:0005262">
    <property type="term" value="F:calcium channel activity"/>
    <property type="evidence" value="ECO:0007669"/>
    <property type="project" value="TreeGrafter"/>
</dbReference>
<keyword evidence="6 9" id="KW-1133">Transmembrane helix</keyword>
<comment type="similarity">
    <text evidence="2">Belongs to the Ca(2+):cation antiporter (CaCA) (TC 2.A.19) family. SLC24A subfamily.</text>
</comment>
<feature type="region of interest" description="Disordered" evidence="8">
    <location>
        <begin position="60"/>
        <end position="87"/>
    </location>
</feature>
<dbReference type="PANTHER" id="PTHR10846:SF73">
    <property type="entry name" value="SODIUM_CALCIUM EXCHANGER MEMBRANE REGION DOMAIN-CONTAINING PROTEIN"/>
    <property type="match status" value="1"/>
</dbReference>
<dbReference type="InterPro" id="IPR044880">
    <property type="entry name" value="NCX_ion-bd_dom_sf"/>
</dbReference>